<keyword evidence="4" id="KW-0029">Amino-acid transport</keyword>
<evidence type="ECO:0000256" key="5">
    <source>
        <dbReference type="ARBA" id="ARBA00022989"/>
    </source>
</evidence>
<keyword evidence="2" id="KW-0813">Transport</keyword>
<keyword evidence="6 7" id="KW-0472">Membrane</keyword>
<feature type="transmembrane region" description="Helical" evidence="7">
    <location>
        <begin position="312"/>
        <end position="334"/>
    </location>
</feature>
<keyword evidence="3 7" id="KW-0812">Transmembrane</keyword>
<dbReference type="PANTHER" id="PTHR48017">
    <property type="entry name" value="OS05G0424000 PROTEIN-RELATED"/>
    <property type="match status" value="1"/>
</dbReference>
<evidence type="ECO:0000313" key="9">
    <source>
        <dbReference type="EMBL" id="CAL4946329.1"/>
    </source>
</evidence>
<dbReference type="Pfam" id="PF01490">
    <property type="entry name" value="Aa_trans"/>
    <property type="match status" value="2"/>
</dbReference>
<dbReference type="GO" id="GO:0006865">
    <property type="term" value="P:amino acid transport"/>
    <property type="evidence" value="ECO:0007669"/>
    <property type="project" value="UniProtKB-KW"/>
</dbReference>
<evidence type="ECO:0000256" key="1">
    <source>
        <dbReference type="ARBA" id="ARBA00004370"/>
    </source>
</evidence>
<feature type="transmembrane region" description="Helical" evidence="7">
    <location>
        <begin position="410"/>
        <end position="430"/>
    </location>
</feature>
<organism evidence="9 10">
    <name type="scientific">Urochloa decumbens</name>
    <dbReference type="NCBI Taxonomy" id="240449"/>
    <lineage>
        <taxon>Eukaryota</taxon>
        <taxon>Viridiplantae</taxon>
        <taxon>Streptophyta</taxon>
        <taxon>Embryophyta</taxon>
        <taxon>Tracheophyta</taxon>
        <taxon>Spermatophyta</taxon>
        <taxon>Magnoliopsida</taxon>
        <taxon>Liliopsida</taxon>
        <taxon>Poales</taxon>
        <taxon>Poaceae</taxon>
        <taxon>PACMAD clade</taxon>
        <taxon>Panicoideae</taxon>
        <taxon>Panicodae</taxon>
        <taxon>Paniceae</taxon>
        <taxon>Melinidinae</taxon>
        <taxon>Urochloa</taxon>
    </lineage>
</organism>
<reference evidence="10" key="1">
    <citation type="submission" date="2024-06" db="EMBL/GenBank/DDBJ databases">
        <authorList>
            <person name="Ryan C."/>
        </authorList>
    </citation>
    <scope>NUCLEOTIDE SEQUENCE [LARGE SCALE GENOMIC DNA]</scope>
</reference>
<evidence type="ECO:0000256" key="4">
    <source>
        <dbReference type="ARBA" id="ARBA00022970"/>
    </source>
</evidence>
<evidence type="ECO:0000259" key="8">
    <source>
        <dbReference type="Pfam" id="PF01490"/>
    </source>
</evidence>
<comment type="subcellular location">
    <subcellularLocation>
        <location evidence="1">Membrane</location>
    </subcellularLocation>
</comment>
<feature type="transmembrane region" description="Helical" evidence="7">
    <location>
        <begin position="436"/>
        <end position="456"/>
    </location>
</feature>
<gene>
    <name evidence="9" type="ORF">URODEC1_LOCUS36015</name>
</gene>
<feature type="transmembrane region" description="Helical" evidence="7">
    <location>
        <begin position="146"/>
        <end position="169"/>
    </location>
</feature>
<dbReference type="InterPro" id="IPR013057">
    <property type="entry name" value="AA_transpt_TM"/>
</dbReference>
<reference evidence="9 10" key="2">
    <citation type="submission" date="2024-10" db="EMBL/GenBank/DDBJ databases">
        <authorList>
            <person name="Ryan C."/>
        </authorList>
    </citation>
    <scope>NUCLEOTIDE SEQUENCE [LARGE SCALE GENOMIC DNA]</scope>
</reference>
<feature type="transmembrane region" description="Helical" evidence="7">
    <location>
        <begin position="109"/>
        <end position="134"/>
    </location>
</feature>
<evidence type="ECO:0000313" key="10">
    <source>
        <dbReference type="Proteomes" id="UP001497457"/>
    </source>
</evidence>
<keyword evidence="5 7" id="KW-1133">Transmembrane helix</keyword>
<feature type="transmembrane region" description="Helical" evidence="7">
    <location>
        <begin position="468"/>
        <end position="490"/>
    </location>
</feature>
<feature type="transmembrane region" description="Helical" evidence="7">
    <location>
        <begin position="175"/>
        <end position="198"/>
    </location>
</feature>
<dbReference type="GO" id="GO:0016020">
    <property type="term" value="C:membrane"/>
    <property type="evidence" value="ECO:0007669"/>
    <property type="project" value="UniProtKB-SubCell"/>
</dbReference>
<sequence length="506" mass="54301">MDVEKVERKEVEVDDDGRVRTGTVWTATTHAITAVIGSGVLALPWSVAQMGWVLGPIALIGCAYITYYTAVLLSDCYRTPDPVHGKRNHTYMDVVRSCLGPRGVVVCGLAQYCILWGTMVGYTITTATSIMAVVRTDCRHHRGHEAACASSGTMYMVVFGLVEIVLSQFPSLEKLTLISVVAAVMSCTYSFVGLFLSAAKLVSNHGARGTLLGVKIGAAAGVSASTKTWHSLQALGNIAFAYTYSMLLIEIQDTVKSPPSENVTMKRASFYGIGVTTIFYVSLGCIGYAAFGNAAPGNVLTGFDEPFWLVDVANVAVVIHLVGAYQVIIMSLQITTLVVQIARSPVFAVCVMWAGVLLFSSQVYAQPIFACYEKWLGARWPNSAFFHHEYAVRLPGGGGGRAARFTMCKLVVRTAFVAATTVVSLMLPFFNAVLGLLGAIAFWPLTVYFPVTMYIAQAKVAPGSRKWVALQALNAGALVVSLLAAVGSVADMVQRLGHVTIFQTQL</sequence>
<feature type="transmembrane region" description="Helical" evidence="7">
    <location>
        <begin position="52"/>
        <end position="73"/>
    </location>
</feature>
<dbReference type="EMBL" id="OZ075127">
    <property type="protein sequence ID" value="CAL4946329.1"/>
    <property type="molecule type" value="Genomic_DNA"/>
</dbReference>
<evidence type="ECO:0000256" key="2">
    <source>
        <dbReference type="ARBA" id="ARBA00022448"/>
    </source>
</evidence>
<dbReference type="AlphaFoldDB" id="A0ABC8YNP6"/>
<feature type="transmembrane region" description="Helical" evidence="7">
    <location>
        <begin position="24"/>
        <end position="45"/>
    </location>
</feature>
<keyword evidence="10" id="KW-1185">Reference proteome</keyword>
<accession>A0ABC8YNP6</accession>
<proteinExistence type="predicted"/>
<evidence type="ECO:0000256" key="7">
    <source>
        <dbReference type="SAM" id="Phobius"/>
    </source>
</evidence>
<evidence type="ECO:0000256" key="6">
    <source>
        <dbReference type="ARBA" id="ARBA00023136"/>
    </source>
</evidence>
<dbReference type="Proteomes" id="UP001497457">
    <property type="component" value="Chromosome 17b"/>
</dbReference>
<evidence type="ECO:0000256" key="3">
    <source>
        <dbReference type="ARBA" id="ARBA00022692"/>
    </source>
</evidence>
<feature type="domain" description="Amino acid transporter transmembrane" evidence="8">
    <location>
        <begin position="353"/>
        <end position="493"/>
    </location>
</feature>
<protein>
    <recommendedName>
        <fullName evidence="8">Amino acid transporter transmembrane domain-containing protein</fullName>
    </recommendedName>
</protein>
<name>A0ABC8YNP6_9POAL</name>
<feature type="domain" description="Amino acid transporter transmembrane" evidence="8">
    <location>
        <begin position="20"/>
        <end position="330"/>
    </location>
</feature>
<feature type="transmembrane region" description="Helical" evidence="7">
    <location>
        <begin position="269"/>
        <end position="291"/>
    </location>
</feature>